<accession>A0A930Y6F9</accession>
<dbReference type="AlphaFoldDB" id="A0A930Y6F9"/>
<dbReference type="RefSeq" id="WP_194502063.1">
    <property type="nucleotide sequence ID" value="NZ_JADIVZ010000001.1"/>
</dbReference>
<evidence type="ECO:0000313" key="1">
    <source>
        <dbReference type="EMBL" id="MBF4160896.1"/>
    </source>
</evidence>
<protein>
    <submittedName>
        <fullName evidence="1">Uncharacterized protein</fullName>
    </submittedName>
</protein>
<reference evidence="1" key="1">
    <citation type="submission" date="2020-11" db="EMBL/GenBank/DDBJ databases">
        <title>Nocardioides sp. CBS4Y-1, whole genome shotgun sequence.</title>
        <authorList>
            <person name="Tuo L."/>
        </authorList>
    </citation>
    <scope>NUCLEOTIDE SEQUENCE</scope>
    <source>
        <strain evidence="1">CBS4Y-1</strain>
    </source>
</reference>
<dbReference type="Proteomes" id="UP000656804">
    <property type="component" value="Unassembled WGS sequence"/>
</dbReference>
<dbReference type="EMBL" id="JADIVZ010000001">
    <property type="protein sequence ID" value="MBF4160896.1"/>
    <property type="molecule type" value="Genomic_DNA"/>
</dbReference>
<proteinExistence type="predicted"/>
<comment type="caution">
    <text evidence="1">The sequence shown here is derived from an EMBL/GenBank/DDBJ whole genome shotgun (WGS) entry which is preliminary data.</text>
</comment>
<evidence type="ECO:0000313" key="2">
    <source>
        <dbReference type="Proteomes" id="UP000656804"/>
    </source>
</evidence>
<name>A0A930Y6F9_9ACTN</name>
<sequence>MARLSKAEITKDTVQNAVGATASTVGEVAGIITGAVRDVANAVGNLGTELFEMGDAAKQAAEDDDPATT</sequence>
<keyword evidence="2" id="KW-1185">Reference proteome</keyword>
<organism evidence="1 2">
    <name type="scientific">Nocardioides acrostichi</name>
    <dbReference type="NCBI Taxonomy" id="2784339"/>
    <lineage>
        <taxon>Bacteria</taxon>
        <taxon>Bacillati</taxon>
        <taxon>Actinomycetota</taxon>
        <taxon>Actinomycetes</taxon>
        <taxon>Propionibacteriales</taxon>
        <taxon>Nocardioidaceae</taxon>
        <taxon>Nocardioides</taxon>
    </lineage>
</organism>
<gene>
    <name evidence="1" type="ORF">ISG29_04285</name>
</gene>